<organism evidence="4 5">
    <name type="scientific">Electrophorus electricus</name>
    <name type="common">Electric eel</name>
    <name type="synonym">Gymnotus electricus</name>
    <dbReference type="NCBI Taxonomy" id="8005"/>
    <lineage>
        <taxon>Eukaryota</taxon>
        <taxon>Metazoa</taxon>
        <taxon>Chordata</taxon>
        <taxon>Craniata</taxon>
        <taxon>Vertebrata</taxon>
        <taxon>Euteleostomi</taxon>
        <taxon>Actinopterygii</taxon>
        <taxon>Neopterygii</taxon>
        <taxon>Teleostei</taxon>
        <taxon>Ostariophysi</taxon>
        <taxon>Gymnotiformes</taxon>
        <taxon>Gymnotoidei</taxon>
        <taxon>Gymnotidae</taxon>
        <taxon>Electrophorus</taxon>
    </lineage>
</organism>
<dbReference type="Proteomes" id="UP000314983">
    <property type="component" value="Chromosome 3"/>
</dbReference>
<keyword evidence="3" id="KW-1133">Transmembrane helix</keyword>
<reference evidence="5" key="1">
    <citation type="journal article" date="2014" name="Science">
        <title>Nonhuman genetics. Genomic basis for the convergent evolution of electric organs.</title>
        <authorList>
            <person name="Gallant J.R."/>
            <person name="Traeger L.L."/>
            <person name="Volkening J.D."/>
            <person name="Moffett H."/>
            <person name="Chen P.H."/>
            <person name="Novina C.D."/>
            <person name="Phillips G.N.Jr."/>
            <person name="Anand R."/>
            <person name="Wells G.B."/>
            <person name="Pinch M."/>
            <person name="Guth R."/>
            <person name="Unguez G.A."/>
            <person name="Albert J.S."/>
            <person name="Zakon H.H."/>
            <person name="Samanta M.P."/>
            <person name="Sussman M.R."/>
        </authorList>
    </citation>
    <scope>NUCLEOTIDE SEQUENCE [LARGE SCALE GENOMIC DNA]</scope>
</reference>
<evidence type="ECO:0000256" key="3">
    <source>
        <dbReference type="SAM" id="Phobius"/>
    </source>
</evidence>
<feature type="transmembrane region" description="Helical" evidence="3">
    <location>
        <begin position="32"/>
        <end position="52"/>
    </location>
</feature>
<dbReference type="AlphaFoldDB" id="A0A4W4H7N6"/>
<keyword evidence="1" id="KW-0175">Coiled coil</keyword>
<protein>
    <submittedName>
        <fullName evidence="4">Uncharacterized protein</fullName>
    </submittedName>
</protein>
<feature type="compositionally biased region" description="Low complexity" evidence="2">
    <location>
        <begin position="525"/>
        <end position="537"/>
    </location>
</feature>
<feature type="compositionally biased region" description="Basic and acidic residues" evidence="2">
    <location>
        <begin position="729"/>
        <end position="744"/>
    </location>
</feature>
<evidence type="ECO:0000313" key="4">
    <source>
        <dbReference type="Ensembl" id="ENSEEEP00000044605.2"/>
    </source>
</evidence>
<keyword evidence="5" id="KW-1185">Reference proteome</keyword>
<feature type="compositionally biased region" description="Basic and acidic residues" evidence="2">
    <location>
        <begin position="474"/>
        <end position="484"/>
    </location>
</feature>
<proteinExistence type="predicted"/>
<dbReference type="OMA" id="GNKQHIS"/>
<keyword evidence="3" id="KW-0812">Transmembrane</keyword>
<reference evidence="4" key="3">
    <citation type="submission" date="2020-05" db="EMBL/GenBank/DDBJ databases">
        <title>Electrophorus electricus (electric eel) genome, fEleEle1, primary haplotype.</title>
        <authorList>
            <person name="Myers G."/>
            <person name="Meyer A."/>
            <person name="Fedrigo O."/>
            <person name="Formenti G."/>
            <person name="Rhie A."/>
            <person name="Tracey A."/>
            <person name="Sims Y."/>
            <person name="Jarvis E.D."/>
        </authorList>
    </citation>
    <scope>NUCLEOTIDE SEQUENCE [LARGE SCALE GENOMIC DNA]</scope>
</reference>
<feature type="region of interest" description="Disordered" evidence="2">
    <location>
        <begin position="663"/>
        <end position="682"/>
    </location>
</feature>
<feature type="compositionally biased region" description="Acidic residues" evidence="2">
    <location>
        <begin position="538"/>
        <end position="549"/>
    </location>
</feature>
<reference evidence="5" key="2">
    <citation type="journal article" date="2017" name="Sci. Adv.">
        <title>A tail of two voltages: Proteomic comparison of the three electric organs of the electric eel.</title>
        <authorList>
            <person name="Traeger L.L."/>
            <person name="Sabat G."/>
            <person name="Barrett-Wilt G.A."/>
            <person name="Wells G.B."/>
            <person name="Sussman M.R."/>
        </authorList>
    </citation>
    <scope>NUCLEOTIDE SEQUENCE [LARGE SCALE GENOMIC DNA]</scope>
</reference>
<sequence length="744" mass="85062">MPRRKGKNNSKQDESLLLLEPSVGHSRGIHEYVLPISLFFIVAIGGSTIGWFCNQHQQTIDSLSEALTSMQTRITQLQQHLGTGNAQLASVGGFEERLVALEEAYTKSQRQAEVALAASEQIKYRDIQSKVWDLQTELNSKLAVLQKNTISIASLNAIIKNKSDELETVKQSVTNILSTNSELTISISKLSNTVSVTKSRLDEQISVVDALMSQLQGQKLEINVIKESFFYNQEAMDETAQELINVKEFLESEQVKRSKVVDEQIKSLQKSLEDHQTSTRRFHSQLTTQLEAVQTQELSKVEKEVQFDKQADTADDKEQATEEGSEHPKQKFADELEGREEVEITNDFSTRKEKDVTEDFSTREKKEVTENFSTNGDVISEEFNKRQMKKVIEEQEKNEGEIVEEWEMERQIAEDFSTREEKEVTEDFSTKDNEITEDFHTRELTEVTEEQEKNEVVEEQEMERQIAEDFSIIEEKEVTEQQEKSEEEIAVEQKMKRQTTREQEVREGEITEEQEQKDEEEFAEEQGVTGQEATTVTEEVEESEQCLEETETIQIASDDIGNRIDNKEEDALEEEKKVDVAEVVQHPPKKIDMITIETEKQIDEIDAKEIQTPLEDSGLAATETEKTVVEDQMEVKVTKEIQSLSEVKDNVRNKNHESFAQKQVEENVEEEIQTSSKERHMGVIEMKENDTENHKSEAAGKGLHTLSDEIDIGANETSEEQLVGIVQAENEHEPERELPESGKD</sequence>
<evidence type="ECO:0000256" key="2">
    <source>
        <dbReference type="SAM" id="MobiDB-lite"/>
    </source>
</evidence>
<feature type="compositionally biased region" description="Basic and acidic residues" evidence="2">
    <location>
        <begin position="349"/>
        <end position="369"/>
    </location>
</feature>
<dbReference type="KEGG" id="eee:113577973"/>
<dbReference type="STRING" id="8005.ENSEEEP00000044605"/>
<reference evidence="4" key="5">
    <citation type="submission" date="2025-09" db="UniProtKB">
        <authorList>
            <consortium name="Ensembl"/>
        </authorList>
    </citation>
    <scope>IDENTIFICATION</scope>
</reference>
<feature type="coiled-coil region" evidence="1">
    <location>
        <begin position="53"/>
        <end position="80"/>
    </location>
</feature>
<gene>
    <name evidence="4" type="primary">zgc:66479</name>
</gene>
<dbReference type="GeneTree" id="ENSGT00390000013981"/>
<feature type="compositionally biased region" description="Acidic residues" evidence="2">
    <location>
        <begin position="510"/>
        <end position="524"/>
    </location>
</feature>
<feature type="region of interest" description="Disordered" evidence="2">
    <location>
        <begin position="474"/>
        <end position="549"/>
    </location>
</feature>
<accession>A0A4W4H7N6</accession>
<dbReference type="GeneID" id="113577973"/>
<keyword evidence="3" id="KW-0472">Membrane</keyword>
<feature type="region of interest" description="Disordered" evidence="2">
    <location>
        <begin position="303"/>
        <end position="335"/>
    </location>
</feature>
<evidence type="ECO:0000256" key="1">
    <source>
        <dbReference type="SAM" id="Coils"/>
    </source>
</evidence>
<evidence type="ECO:0000313" key="5">
    <source>
        <dbReference type="Proteomes" id="UP000314983"/>
    </source>
</evidence>
<dbReference type="Ensembl" id="ENSEEET00000045109.2">
    <property type="protein sequence ID" value="ENSEEEP00000044605.2"/>
    <property type="gene ID" value="ENSEEEG00000021063.2"/>
</dbReference>
<feature type="region of interest" description="Disordered" evidence="2">
    <location>
        <begin position="349"/>
        <end position="373"/>
    </location>
</feature>
<name>A0A4W4H7N6_ELEEL</name>
<dbReference type="RefSeq" id="XP_026866710.2">
    <property type="nucleotide sequence ID" value="XM_027010909.2"/>
</dbReference>
<feature type="region of interest" description="Disordered" evidence="2">
    <location>
        <begin position="414"/>
        <end position="437"/>
    </location>
</feature>
<dbReference type="SUPFAM" id="SSF57997">
    <property type="entry name" value="Tropomyosin"/>
    <property type="match status" value="1"/>
</dbReference>
<reference evidence="4" key="4">
    <citation type="submission" date="2025-08" db="UniProtKB">
        <authorList>
            <consortium name="Ensembl"/>
        </authorList>
    </citation>
    <scope>IDENTIFICATION</scope>
</reference>
<feature type="compositionally biased region" description="Basic and acidic residues" evidence="2">
    <location>
        <begin position="428"/>
        <end position="437"/>
    </location>
</feature>
<feature type="compositionally biased region" description="Basic and acidic residues" evidence="2">
    <location>
        <begin position="491"/>
        <end position="509"/>
    </location>
</feature>
<feature type="region of interest" description="Disordered" evidence="2">
    <location>
        <begin position="713"/>
        <end position="744"/>
    </location>
</feature>